<reference evidence="1" key="2">
    <citation type="submission" date="2015-06" db="UniProtKB">
        <authorList>
            <consortium name="EnsemblProtists"/>
        </authorList>
    </citation>
    <scope>IDENTIFICATION</scope>
    <source>
        <strain evidence="1">Emoy2</strain>
    </source>
</reference>
<proteinExistence type="predicted"/>
<dbReference type="EnsemblProtists" id="HpaT812210">
    <property type="protein sequence ID" value="HpaP812210"/>
    <property type="gene ID" value="HpaG812210"/>
</dbReference>
<dbReference type="InParanoid" id="M4C031"/>
<evidence type="ECO:0000313" key="1">
    <source>
        <dbReference type="EnsemblProtists" id="HpaP812210"/>
    </source>
</evidence>
<protein>
    <submittedName>
        <fullName evidence="1">Uncharacterized protein</fullName>
    </submittedName>
</protein>
<dbReference type="VEuPathDB" id="FungiDB:HpaG812210"/>
<accession>M4C031</accession>
<sequence>MRHGLRRLKLLNRGTRSVTAAIMPRIWRSVRSKPLGWRLVDFWCDRLRAAAFWIRKGGKMPKNIGIEMTCAQGYRGFSRSTQYSS</sequence>
<dbReference type="Proteomes" id="UP000011713">
    <property type="component" value="Unassembled WGS sequence"/>
</dbReference>
<organism evidence="1 2">
    <name type="scientific">Hyaloperonospora arabidopsidis (strain Emoy2)</name>
    <name type="common">Downy mildew agent</name>
    <name type="synonym">Peronospora arabidopsidis</name>
    <dbReference type="NCBI Taxonomy" id="559515"/>
    <lineage>
        <taxon>Eukaryota</taxon>
        <taxon>Sar</taxon>
        <taxon>Stramenopiles</taxon>
        <taxon>Oomycota</taxon>
        <taxon>Peronosporomycetes</taxon>
        <taxon>Peronosporales</taxon>
        <taxon>Peronosporaceae</taxon>
        <taxon>Hyaloperonospora</taxon>
    </lineage>
</organism>
<dbReference type="EMBL" id="JH598069">
    <property type="status" value="NOT_ANNOTATED_CDS"/>
    <property type="molecule type" value="Genomic_DNA"/>
</dbReference>
<name>M4C031_HYAAE</name>
<keyword evidence="2" id="KW-1185">Reference proteome</keyword>
<dbReference type="HOGENOM" id="CLU_2517382_0_0_1"/>
<reference evidence="2" key="1">
    <citation type="journal article" date="2010" name="Science">
        <title>Signatures of adaptation to obligate biotrophy in the Hyaloperonospora arabidopsidis genome.</title>
        <authorList>
            <person name="Baxter L."/>
            <person name="Tripathy S."/>
            <person name="Ishaque N."/>
            <person name="Boot N."/>
            <person name="Cabral A."/>
            <person name="Kemen E."/>
            <person name="Thines M."/>
            <person name="Ah-Fong A."/>
            <person name="Anderson R."/>
            <person name="Badejoko W."/>
            <person name="Bittner-Eddy P."/>
            <person name="Boore J.L."/>
            <person name="Chibucos M.C."/>
            <person name="Coates M."/>
            <person name="Dehal P."/>
            <person name="Delehaunty K."/>
            <person name="Dong S."/>
            <person name="Downton P."/>
            <person name="Dumas B."/>
            <person name="Fabro G."/>
            <person name="Fronick C."/>
            <person name="Fuerstenberg S.I."/>
            <person name="Fulton L."/>
            <person name="Gaulin E."/>
            <person name="Govers F."/>
            <person name="Hughes L."/>
            <person name="Humphray S."/>
            <person name="Jiang R.H."/>
            <person name="Judelson H."/>
            <person name="Kamoun S."/>
            <person name="Kyung K."/>
            <person name="Meijer H."/>
            <person name="Minx P."/>
            <person name="Morris P."/>
            <person name="Nelson J."/>
            <person name="Phuntumart V."/>
            <person name="Qutob D."/>
            <person name="Rehmany A."/>
            <person name="Rougon-Cardoso A."/>
            <person name="Ryden P."/>
            <person name="Torto-Alalibo T."/>
            <person name="Studholme D."/>
            <person name="Wang Y."/>
            <person name="Win J."/>
            <person name="Wood J."/>
            <person name="Clifton S.W."/>
            <person name="Rogers J."/>
            <person name="Van den Ackerveken G."/>
            <person name="Jones J.D."/>
            <person name="McDowell J.M."/>
            <person name="Beynon J."/>
            <person name="Tyler B.M."/>
        </authorList>
    </citation>
    <scope>NUCLEOTIDE SEQUENCE [LARGE SCALE GENOMIC DNA]</scope>
    <source>
        <strain evidence="2">Emoy2</strain>
    </source>
</reference>
<dbReference type="AlphaFoldDB" id="M4C031"/>
<evidence type="ECO:0000313" key="2">
    <source>
        <dbReference type="Proteomes" id="UP000011713"/>
    </source>
</evidence>